<keyword evidence="3" id="KW-0547">Nucleotide-binding</keyword>
<feature type="domain" description="ABC transporter" evidence="5">
    <location>
        <begin position="320"/>
        <end position="589"/>
    </location>
</feature>
<dbReference type="Proteomes" id="UP001498398">
    <property type="component" value="Unassembled WGS sequence"/>
</dbReference>
<keyword evidence="7" id="KW-1185">Reference proteome</keyword>
<evidence type="ECO:0000313" key="6">
    <source>
        <dbReference type="EMBL" id="KAK7472119.1"/>
    </source>
</evidence>
<comment type="similarity">
    <text evidence="1">Belongs to the ABC transporter superfamily.</text>
</comment>
<dbReference type="SMART" id="SM00382">
    <property type="entry name" value="AAA"/>
    <property type="match status" value="2"/>
</dbReference>
<proteinExistence type="inferred from homology"/>
<sequence length="590" mass="66066">MLAPQWTVHLKANCYRRCLSQSSKNVLINIPKANVYRFGDVNSSTPIFRDLEWLVKENESWAIVGSGSGEKSALFRMLLGHLRISPHPPPPGGLFPFLHGAGEDPLQAISIVSFGNRRRTSGGAFYDYSARYGAVQEEDRITLRQNMFPETMPREKMPYEDDSVEEEERPMLLSENERRTFDELVGKMGLDSFLDLPMIALSNGQTRRARILKAIVAKPRPELLLLDEPLTGLDVNARPRLLDVLCSLHHAQSPRIIMGLRAQDTIPDWITHVAFVKGGKVVVGDKEQVLQAELESSQQYSISDVSSSAHQPAKVGEIVADLQNVKVQYQDRKVLKNLNWQIRQGERWHLQGENGSGKTTLLSLLTGDHPQSYTQLASTSSHLHLFGKPRSRIPTPQLQSMIGVLSPEIFDAFPRRPGMIVWDVIGTGFDGGYVPKGKRGVGTGVMTALTDEDVEFRVGRVEEVLEHLGPEAWARERKEMDPEFSQSEVQQVDNSKAFAQKPFVDLSVGEQRMVLLMRALVGQAKLVLLDEVWSGMDESMVRAARRYLRNGGVSDDQAVVVITHWEEEVPWSAGEGLKKFKLDKGEGQVF</sequence>
<dbReference type="InterPro" id="IPR027417">
    <property type="entry name" value="P-loop_NTPase"/>
</dbReference>
<keyword evidence="2" id="KW-0813">Transport</keyword>
<evidence type="ECO:0000259" key="5">
    <source>
        <dbReference type="PROSITE" id="PS50893"/>
    </source>
</evidence>
<accession>A0ABR1K3Q9</accession>
<dbReference type="PROSITE" id="PS50893">
    <property type="entry name" value="ABC_TRANSPORTER_2"/>
    <property type="match status" value="2"/>
</dbReference>
<comment type="caution">
    <text evidence="6">The sequence shown here is derived from an EMBL/GenBank/DDBJ whole genome shotgun (WGS) entry which is preliminary data.</text>
</comment>
<reference evidence="6 7" key="1">
    <citation type="submission" date="2024-01" db="EMBL/GenBank/DDBJ databases">
        <title>A draft genome for the cacao thread blight pathogen Marasmiellus scandens.</title>
        <authorList>
            <person name="Baruah I.K."/>
            <person name="Leung J."/>
            <person name="Bukari Y."/>
            <person name="Amoako-Attah I."/>
            <person name="Meinhardt L.W."/>
            <person name="Bailey B.A."/>
            <person name="Cohen S.P."/>
        </authorList>
    </citation>
    <scope>NUCLEOTIDE SEQUENCE [LARGE SCALE GENOMIC DNA]</scope>
    <source>
        <strain evidence="6 7">GH-19</strain>
    </source>
</reference>
<evidence type="ECO:0000256" key="3">
    <source>
        <dbReference type="ARBA" id="ARBA00022741"/>
    </source>
</evidence>
<dbReference type="Gene3D" id="3.40.50.300">
    <property type="entry name" value="P-loop containing nucleotide triphosphate hydrolases"/>
    <property type="match status" value="2"/>
</dbReference>
<evidence type="ECO:0000256" key="2">
    <source>
        <dbReference type="ARBA" id="ARBA00022448"/>
    </source>
</evidence>
<name>A0ABR1K3Q9_9AGAR</name>
<evidence type="ECO:0000256" key="4">
    <source>
        <dbReference type="ARBA" id="ARBA00022840"/>
    </source>
</evidence>
<evidence type="ECO:0000313" key="7">
    <source>
        <dbReference type="Proteomes" id="UP001498398"/>
    </source>
</evidence>
<dbReference type="InterPro" id="IPR003593">
    <property type="entry name" value="AAA+_ATPase"/>
</dbReference>
<organism evidence="6 7">
    <name type="scientific">Marasmiellus scandens</name>
    <dbReference type="NCBI Taxonomy" id="2682957"/>
    <lineage>
        <taxon>Eukaryota</taxon>
        <taxon>Fungi</taxon>
        <taxon>Dikarya</taxon>
        <taxon>Basidiomycota</taxon>
        <taxon>Agaricomycotina</taxon>
        <taxon>Agaricomycetes</taxon>
        <taxon>Agaricomycetidae</taxon>
        <taxon>Agaricales</taxon>
        <taxon>Marasmiineae</taxon>
        <taxon>Omphalotaceae</taxon>
        <taxon>Marasmiellus</taxon>
    </lineage>
</organism>
<dbReference type="PANTHER" id="PTHR43117">
    <property type="entry name" value="OSMOPROTECTANT IMPORT ATP-BINDING PROTEIN OSMV"/>
    <property type="match status" value="1"/>
</dbReference>
<dbReference type="EMBL" id="JBANRG010000001">
    <property type="protein sequence ID" value="KAK7472119.1"/>
    <property type="molecule type" value="Genomic_DNA"/>
</dbReference>
<evidence type="ECO:0000256" key="1">
    <source>
        <dbReference type="ARBA" id="ARBA00005417"/>
    </source>
</evidence>
<gene>
    <name evidence="6" type="ORF">VKT23_000240</name>
</gene>
<dbReference type="InterPro" id="IPR003439">
    <property type="entry name" value="ABC_transporter-like_ATP-bd"/>
</dbReference>
<dbReference type="SUPFAM" id="SSF52540">
    <property type="entry name" value="P-loop containing nucleoside triphosphate hydrolases"/>
    <property type="match status" value="2"/>
</dbReference>
<keyword evidence="4" id="KW-0067">ATP-binding</keyword>
<dbReference type="PANTHER" id="PTHR43117:SF4">
    <property type="entry name" value="OSMOPROTECTANT IMPORT ATP-BINDING PROTEIN OSMV"/>
    <property type="match status" value="1"/>
</dbReference>
<protein>
    <recommendedName>
        <fullName evidence="5">ABC transporter domain-containing protein</fullName>
    </recommendedName>
</protein>
<feature type="domain" description="ABC transporter" evidence="5">
    <location>
        <begin position="30"/>
        <end position="303"/>
    </location>
</feature>
<dbReference type="Pfam" id="PF00005">
    <property type="entry name" value="ABC_tran"/>
    <property type="match status" value="2"/>
</dbReference>